<dbReference type="PANTHER" id="PTHR35164">
    <property type="entry name" value="EXPRESSED PROTEIN"/>
    <property type="match status" value="1"/>
</dbReference>
<dbReference type="InParanoid" id="A0A804N8X2"/>
<proteinExistence type="predicted"/>
<dbReference type="Proteomes" id="UP000007305">
    <property type="component" value="Chromosome 3"/>
</dbReference>
<evidence type="ECO:0000313" key="2">
    <source>
        <dbReference type="Proteomes" id="UP000007305"/>
    </source>
</evidence>
<dbReference type="AlphaFoldDB" id="A0A804N8X2"/>
<sequence>MWTLSEAIEISWPNAGVEGGDNVPDAVEYGSEKVQGKQDYKDILQEVQDSHHDVYYVLAFLSQPNVCLVFEVIDFLCDFRLIGECEKRKKLEEKGIIIQFVISHNVISGGIVDRSIEAEDRKHGDFMKTQFRLTRQDKERSKKVADDLAAALFAVTVEVKQVKVWLSDAQDELEASNIEADLIDGLLYTTCGSPNYIAPEVL</sequence>
<organism evidence="1 2">
    <name type="scientific">Zea mays</name>
    <name type="common">Maize</name>
    <dbReference type="NCBI Taxonomy" id="4577"/>
    <lineage>
        <taxon>Eukaryota</taxon>
        <taxon>Viridiplantae</taxon>
        <taxon>Streptophyta</taxon>
        <taxon>Embryophyta</taxon>
        <taxon>Tracheophyta</taxon>
        <taxon>Spermatophyta</taxon>
        <taxon>Magnoliopsida</taxon>
        <taxon>Liliopsida</taxon>
        <taxon>Poales</taxon>
        <taxon>Poaceae</taxon>
        <taxon>PACMAD clade</taxon>
        <taxon>Panicoideae</taxon>
        <taxon>Andropogonodae</taxon>
        <taxon>Andropogoneae</taxon>
        <taxon>Tripsacinae</taxon>
        <taxon>Zea</taxon>
    </lineage>
</organism>
<reference evidence="1" key="2">
    <citation type="submission" date="2019-07" db="EMBL/GenBank/DDBJ databases">
        <authorList>
            <person name="Seetharam A."/>
            <person name="Woodhouse M."/>
            <person name="Cannon E."/>
        </authorList>
    </citation>
    <scope>NUCLEOTIDE SEQUENCE [LARGE SCALE GENOMIC DNA]</scope>
    <source>
        <strain evidence="1">cv. B73</strain>
    </source>
</reference>
<dbReference type="Gramene" id="Zm00001eb143840_T001">
    <property type="protein sequence ID" value="Zm00001eb143840_P001"/>
    <property type="gene ID" value="Zm00001eb143840"/>
</dbReference>
<evidence type="ECO:0000313" key="1">
    <source>
        <dbReference type="EnsemblPlants" id="Zm00001eb143840_P001"/>
    </source>
</evidence>
<protein>
    <submittedName>
        <fullName evidence="1">Uncharacterized protein</fullName>
    </submittedName>
</protein>
<name>A0A804N8X2_MAIZE</name>
<reference evidence="1" key="3">
    <citation type="submission" date="2021-05" db="UniProtKB">
        <authorList>
            <consortium name="EnsemblPlants"/>
        </authorList>
    </citation>
    <scope>IDENTIFICATION</scope>
    <source>
        <strain evidence="1">cv. B73</strain>
    </source>
</reference>
<keyword evidence="2" id="KW-1185">Reference proteome</keyword>
<reference evidence="2" key="1">
    <citation type="submission" date="2015-12" db="EMBL/GenBank/DDBJ databases">
        <title>Update maize B73 reference genome by single molecule sequencing technologies.</title>
        <authorList>
            <consortium name="Maize Genome Sequencing Project"/>
            <person name="Ware D."/>
        </authorList>
    </citation>
    <scope>NUCLEOTIDE SEQUENCE [LARGE SCALE GENOMIC DNA]</scope>
    <source>
        <strain evidence="2">cv. B73</strain>
    </source>
</reference>
<dbReference type="EnsemblPlants" id="Zm00001eb143840_T001">
    <property type="protein sequence ID" value="Zm00001eb143840_P001"/>
    <property type="gene ID" value="Zm00001eb143840"/>
</dbReference>
<accession>A0A804N8X2</accession>
<dbReference type="PANTHER" id="PTHR35164:SF5">
    <property type="entry name" value="OS02G0572600 PROTEIN"/>
    <property type="match status" value="1"/>
</dbReference>